<proteinExistence type="predicted"/>
<dbReference type="SUPFAM" id="SSF82771">
    <property type="entry name" value="GIY-YIG endonuclease"/>
    <property type="match status" value="1"/>
</dbReference>
<dbReference type="HOGENOM" id="CLU_049138_1_0_7"/>
<dbReference type="AlphaFoldDB" id="I2Q2Z2"/>
<name>I2Q2Z2_9BACT</name>
<dbReference type="GO" id="GO:0004519">
    <property type="term" value="F:endonuclease activity"/>
    <property type="evidence" value="ECO:0007669"/>
    <property type="project" value="UniProtKB-KW"/>
</dbReference>
<keyword evidence="1" id="KW-0255">Endonuclease</keyword>
<evidence type="ECO:0000313" key="1">
    <source>
        <dbReference type="EMBL" id="EIG54148.1"/>
    </source>
</evidence>
<dbReference type="STRING" id="596152.DesU5LDRAFT_2492"/>
<dbReference type="OrthoDB" id="138787at2"/>
<reference evidence="1" key="1">
    <citation type="submission" date="2011-11" db="EMBL/GenBank/DDBJ databases">
        <title>Improved High-Quality Draft sequence of Desulfovibrio sp. U5L.</title>
        <authorList>
            <consortium name="US DOE Joint Genome Institute"/>
            <person name="Lucas S."/>
            <person name="Han J."/>
            <person name="Lapidus A."/>
            <person name="Cheng J.-F."/>
            <person name="Goodwin L."/>
            <person name="Pitluck S."/>
            <person name="Peters L."/>
            <person name="Ovchinnikova G."/>
            <person name="Held B."/>
            <person name="Detter J.C."/>
            <person name="Han C."/>
            <person name="Tapia R."/>
            <person name="Land M."/>
            <person name="Hauser L."/>
            <person name="Kyrpides N."/>
            <person name="Ivanova N."/>
            <person name="Pagani I."/>
            <person name="Gabster J."/>
            <person name="Walker C."/>
            <person name="Stolyar S."/>
            <person name="Stahl D."/>
            <person name="Arkin A."/>
            <person name="Dehal P."/>
            <person name="Hazen T."/>
            <person name="Woyke T."/>
        </authorList>
    </citation>
    <scope>NUCLEOTIDE SEQUENCE [LARGE SCALE GENOMIC DNA]</scope>
    <source>
        <strain evidence="1">U5L</strain>
    </source>
</reference>
<dbReference type="InterPro" id="IPR035901">
    <property type="entry name" value="GIY-YIG_endonuc_sf"/>
</dbReference>
<dbReference type="EMBL" id="JH600068">
    <property type="protein sequence ID" value="EIG54148.1"/>
    <property type="molecule type" value="Genomic_DNA"/>
</dbReference>
<dbReference type="eggNOG" id="COG0457">
    <property type="taxonomic scope" value="Bacteria"/>
</dbReference>
<accession>I2Q2Z2</accession>
<protein>
    <submittedName>
        <fullName evidence="1">Putative endonuclease</fullName>
    </submittedName>
</protein>
<organism evidence="1">
    <name type="scientific">Desulfovibrio sp. U5L</name>
    <dbReference type="NCBI Taxonomy" id="596152"/>
    <lineage>
        <taxon>Bacteria</taxon>
        <taxon>Pseudomonadati</taxon>
        <taxon>Thermodesulfobacteriota</taxon>
        <taxon>Desulfovibrionia</taxon>
        <taxon>Desulfovibrionales</taxon>
        <taxon>Desulfovibrionaceae</taxon>
        <taxon>Desulfovibrio</taxon>
    </lineage>
</organism>
<keyword evidence="1" id="KW-0540">Nuclease</keyword>
<keyword evidence="1" id="KW-0378">Hydrolase</keyword>
<gene>
    <name evidence="1" type="ORF">DesU5LDRAFT_2492</name>
</gene>
<sequence>MTNYKRIKELFSKLGFCDFIDTFGGISIADSFGNKKRCGLYCLAFNDDTFYIGQAIDIPRRFIQHRKTYDDIKKFCFKVTNKEDLSTSEEFAIKFIEKHGVILRNIMHTSAFHGECDFDEIFDSNLQKKWLSEDFSDIETGARLGISENLFSRNQSKTKFLKLIKHPQYEDIVLIGSLYLKKCIPSPLLTEKSFWSVSCFPSTNEGDLKRIFCFNINMMETFVLLFDKRHPQSLYSLINISKEVLLKNYATISNFKKSFDSCYCYDSNYRAAGHDQITIEISGTASLLSLLNSSCFIQAAKVLNLRLMRKGINIYSKYHCLQLVDAMFRYL</sequence>